<dbReference type="GO" id="GO:0008375">
    <property type="term" value="F:acetylglucosaminyltransferase activity"/>
    <property type="evidence" value="ECO:0007669"/>
    <property type="project" value="TreeGrafter"/>
</dbReference>
<keyword evidence="5 11" id="KW-0812">Transmembrane</keyword>
<comment type="caution">
    <text evidence="12">The sequence shown here is derived from an EMBL/GenBank/DDBJ whole genome shotgun (WGS) entry which is preliminary data.</text>
</comment>
<keyword evidence="9" id="KW-0325">Glycoprotein</keyword>
<keyword evidence="4 12" id="KW-0808">Transferase</keyword>
<evidence type="ECO:0000256" key="7">
    <source>
        <dbReference type="ARBA" id="ARBA00022989"/>
    </source>
</evidence>
<keyword evidence="6" id="KW-0735">Signal-anchor</keyword>
<comment type="pathway">
    <text evidence="2">Protein modification; protein glycosylation.</text>
</comment>
<dbReference type="OrthoDB" id="2019572at2759"/>
<evidence type="ECO:0000256" key="6">
    <source>
        <dbReference type="ARBA" id="ARBA00022968"/>
    </source>
</evidence>
<feature type="transmembrane region" description="Helical" evidence="11">
    <location>
        <begin position="21"/>
        <end position="38"/>
    </location>
</feature>
<evidence type="ECO:0000256" key="9">
    <source>
        <dbReference type="ARBA" id="ARBA00023180"/>
    </source>
</evidence>
<reference evidence="12 13" key="1">
    <citation type="journal article" date="2017" name="Nat. Ecol. Evol.">
        <title>Scallop genome provides insights into evolution of bilaterian karyotype and development.</title>
        <authorList>
            <person name="Wang S."/>
            <person name="Zhang J."/>
            <person name="Jiao W."/>
            <person name="Li J."/>
            <person name="Xun X."/>
            <person name="Sun Y."/>
            <person name="Guo X."/>
            <person name="Huan P."/>
            <person name="Dong B."/>
            <person name="Zhang L."/>
            <person name="Hu X."/>
            <person name="Sun X."/>
            <person name="Wang J."/>
            <person name="Zhao C."/>
            <person name="Wang Y."/>
            <person name="Wang D."/>
            <person name="Huang X."/>
            <person name="Wang R."/>
            <person name="Lv J."/>
            <person name="Li Y."/>
            <person name="Zhang Z."/>
            <person name="Liu B."/>
            <person name="Lu W."/>
            <person name="Hui Y."/>
            <person name="Liang J."/>
            <person name="Zhou Z."/>
            <person name="Hou R."/>
            <person name="Li X."/>
            <person name="Liu Y."/>
            <person name="Li H."/>
            <person name="Ning X."/>
            <person name="Lin Y."/>
            <person name="Zhao L."/>
            <person name="Xing Q."/>
            <person name="Dou J."/>
            <person name="Li Y."/>
            <person name="Mao J."/>
            <person name="Guo H."/>
            <person name="Dou H."/>
            <person name="Li T."/>
            <person name="Mu C."/>
            <person name="Jiang W."/>
            <person name="Fu Q."/>
            <person name="Fu X."/>
            <person name="Miao Y."/>
            <person name="Liu J."/>
            <person name="Yu Q."/>
            <person name="Li R."/>
            <person name="Liao H."/>
            <person name="Li X."/>
            <person name="Kong Y."/>
            <person name="Jiang Z."/>
            <person name="Chourrout D."/>
            <person name="Li R."/>
            <person name="Bao Z."/>
        </authorList>
    </citation>
    <scope>NUCLEOTIDE SEQUENCE [LARGE SCALE GENOMIC DNA]</scope>
    <source>
        <strain evidence="12 13">PY_sf001</strain>
    </source>
</reference>
<dbReference type="STRING" id="6573.A0A210Q7B6"/>
<evidence type="ECO:0000256" key="3">
    <source>
        <dbReference type="ARBA" id="ARBA00022676"/>
    </source>
</evidence>
<accession>A0A210Q7B6</accession>
<evidence type="ECO:0000256" key="2">
    <source>
        <dbReference type="ARBA" id="ARBA00004922"/>
    </source>
</evidence>
<dbReference type="EMBL" id="NEDP02004713">
    <property type="protein sequence ID" value="OWF44638.1"/>
    <property type="molecule type" value="Genomic_DNA"/>
</dbReference>
<name>A0A210Q7B6_MIZYE</name>
<dbReference type="GO" id="GO:0016020">
    <property type="term" value="C:membrane"/>
    <property type="evidence" value="ECO:0007669"/>
    <property type="project" value="UniProtKB-SubCell"/>
</dbReference>
<dbReference type="PANTHER" id="PTHR19297:SF185">
    <property type="entry name" value="BETA-1,3-GALACTOSYL-O-GLYCOSYL-GLYCOPROTEIN BETA-1,6-N-ACETYLGLUCOSAMINYLTRANSFERASE 3"/>
    <property type="match status" value="1"/>
</dbReference>
<dbReference type="PANTHER" id="PTHR19297">
    <property type="entry name" value="GLYCOSYLTRANSFERASE 14 FAMILY MEMBER"/>
    <property type="match status" value="1"/>
</dbReference>
<keyword evidence="8 11" id="KW-0472">Membrane</keyword>
<dbReference type="InterPro" id="IPR003406">
    <property type="entry name" value="Glyco_trans_14"/>
</dbReference>
<evidence type="ECO:0000256" key="10">
    <source>
        <dbReference type="ARBA" id="ARBA00038150"/>
    </source>
</evidence>
<sequence length="507" mass="58808">MHDLKTMKLENAKRCCSKGSLACCVISVCAMVYVLQYYDLQKLLPANGRISITNTSHYTRFIAKYFNYENESLNIQGSFEDDTPQSKILLSIANLPSDFLKRLRGNKYAHSTLQETSNRVTPSSNKFVNKWLLPPRKSATMINCPLLFTGDPAEQKRAKELMSSPKPALPLMAYTEMTKDCDLFKRKRHYITNPLTREEEDFPIAYSLVVFKELEQTERLLRAIYRPQNFYCIHIDSKAEEEFRDTLTGIADCFENVFITNTSVDVRWGTYTIVEPEIVCMKELWKYKTWKYFINLTGQEFPLRTNAELVRILKVYNGTNDLEGTVKRANPGRWEKVGDPPGGIRPLKGSVHITVNRGFVDYVLHNQTAIDFLNWTRGIDFPDECFFTSLNHNPHLGIPGTYKGEPETSTDVKPFLTRFKNWGNGPFDWPCHGKRVRMICIFGVGDLPLLAQRPEFFLNKLYWDFEPFTLDCMEELVYNRTREGYLQITKFDTSFYENLDIVINRVL</sequence>
<organism evidence="12 13">
    <name type="scientific">Mizuhopecten yessoensis</name>
    <name type="common">Japanese scallop</name>
    <name type="synonym">Patinopecten yessoensis</name>
    <dbReference type="NCBI Taxonomy" id="6573"/>
    <lineage>
        <taxon>Eukaryota</taxon>
        <taxon>Metazoa</taxon>
        <taxon>Spiralia</taxon>
        <taxon>Lophotrochozoa</taxon>
        <taxon>Mollusca</taxon>
        <taxon>Bivalvia</taxon>
        <taxon>Autobranchia</taxon>
        <taxon>Pteriomorphia</taxon>
        <taxon>Pectinida</taxon>
        <taxon>Pectinoidea</taxon>
        <taxon>Pectinidae</taxon>
        <taxon>Mizuhopecten</taxon>
    </lineage>
</organism>
<evidence type="ECO:0000256" key="5">
    <source>
        <dbReference type="ARBA" id="ARBA00022692"/>
    </source>
</evidence>
<proteinExistence type="inferred from homology"/>
<evidence type="ECO:0000313" key="13">
    <source>
        <dbReference type="Proteomes" id="UP000242188"/>
    </source>
</evidence>
<evidence type="ECO:0000256" key="8">
    <source>
        <dbReference type="ARBA" id="ARBA00023136"/>
    </source>
</evidence>
<gene>
    <name evidence="12" type="ORF">KP79_PYT22075</name>
</gene>
<keyword evidence="7 11" id="KW-1133">Transmembrane helix</keyword>
<comment type="subcellular location">
    <subcellularLocation>
        <location evidence="1">Membrane</location>
        <topology evidence="1">Single-pass type II membrane protein</topology>
    </subcellularLocation>
</comment>
<keyword evidence="3 12" id="KW-0328">Glycosyltransferase</keyword>
<keyword evidence="13" id="KW-1185">Reference proteome</keyword>
<evidence type="ECO:0000256" key="4">
    <source>
        <dbReference type="ARBA" id="ARBA00022679"/>
    </source>
</evidence>
<evidence type="ECO:0000256" key="11">
    <source>
        <dbReference type="SAM" id="Phobius"/>
    </source>
</evidence>
<evidence type="ECO:0000256" key="1">
    <source>
        <dbReference type="ARBA" id="ARBA00004606"/>
    </source>
</evidence>
<evidence type="ECO:0000313" key="12">
    <source>
        <dbReference type="EMBL" id="OWF44638.1"/>
    </source>
</evidence>
<dbReference type="Pfam" id="PF02485">
    <property type="entry name" value="Branch"/>
    <property type="match status" value="1"/>
</dbReference>
<dbReference type="Proteomes" id="UP000242188">
    <property type="component" value="Unassembled WGS sequence"/>
</dbReference>
<dbReference type="AlphaFoldDB" id="A0A210Q7B6"/>
<protein>
    <submittedName>
        <fullName evidence="12">Beta-1,3-galactosyl-O-glycosyl-glycoprotein beta-1,6-N-acetylglucosaminyltransferase</fullName>
    </submittedName>
</protein>
<comment type="similarity">
    <text evidence="10">Belongs to the glycosyltransferase 14 family.</text>
</comment>